<organism evidence="1 2">
    <name type="scientific">Acetivibrio mesophilus</name>
    <dbReference type="NCBI Taxonomy" id="2487273"/>
    <lineage>
        <taxon>Bacteria</taxon>
        <taxon>Bacillati</taxon>
        <taxon>Bacillota</taxon>
        <taxon>Clostridia</taxon>
        <taxon>Eubacteriales</taxon>
        <taxon>Oscillospiraceae</taxon>
        <taxon>Acetivibrio</taxon>
    </lineage>
</organism>
<evidence type="ECO:0000313" key="2">
    <source>
        <dbReference type="Proteomes" id="UP000289166"/>
    </source>
</evidence>
<proteinExistence type="predicted"/>
<dbReference type="EMBL" id="RLII01000087">
    <property type="protein sequence ID" value="RXE57498.1"/>
    <property type="molecule type" value="Genomic_DNA"/>
</dbReference>
<reference evidence="2" key="1">
    <citation type="submission" date="2018-11" db="EMBL/GenBank/DDBJ databases">
        <title>Genome sequencing of a novel mesophilic and cellulolytic organism within the genus Hungateiclostridium.</title>
        <authorList>
            <person name="Rettenmaier R."/>
            <person name="Liebl W."/>
            <person name="Zverlov V."/>
        </authorList>
    </citation>
    <scope>NUCLEOTIDE SEQUENCE [LARGE SCALE GENOMIC DNA]</scope>
    <source>
        <strain evidence="2">N2K1</strain>
    </source>
</reference>
<dbReference type="AlphaFoldDB" id="A0A4Q0I028"/>
<comment type="caution">
    <text evidence="1">The sequence shown here is derived from an EMBL/GenBank/DDBJ whole genome shotgun (WGS) entry which is preliminary data.</text>
</comment>
<protein>
    <submittedName>
        <fullName evidence="1">Uncharacterized protein</fullName>
    </submittedName>
</protein>
<sequence length="71" mass="7410">MLGEGWTRGTYGSAGTGWKFTNGDKSVFYHPGGGVHEGSYVGISSGQMGKVKVVGSDYKPLAGDKATIIQK</sequence>
<gene>
    <name evidence="1" type="ORF">EFD62_17420</name>
</gene>
<accession>A0A4Q0I028</accession>
<name>A0A4Q0I028_9FIRM</name>
<dbReference type="Proteomes" id="UP000289166">
    <property type="component" value="Unassembled WGS sequence"/>
</dbReference>
<keyword evidence="2" id="KW-1185">Reference proteome</keyword>
<evidence type="ECO:0000313" key="1">
    <source>
        <dbReference type="EMBL" id="RXE57498.1"/>
    </source>
</evidence>